<sequence>MSTFSKTAIAAVVSGLLLGPNAFANVSITTGETAIPDGEAVYEKDITVKNEHIAFALAIESAPPWGVPRGTLVDLAAVKEGEIDLDRVAFADFIPNSWSAWPNDRKSVEILEDSPSKAVIKISRNFDDVDITTWYTLESGSDSILLKTTMTNQGDQALELESGHTIWPDTGYQFAIAGLEGNEEAMATNALTDRMVAYDRDWAFALHAPYFDRIKYNGRDMYLGHTLKPGESRTFNSQLQAVPNGDLAPIIKAEAARKKIPTGNISGQIRAENGSVPNDAIVMIEKQGHPYAWTLAQKGMYSFDLPKGEYQVYGTATGHANSSLQTISISKNSQQTLDFTGLTAPAKLSLRIQEATSAEAKDARITIIEGQAPPVEFLGKRTFFTELLPGGTAELSLAPGSYTFGIDSGAGFLTKTQILDVTLESGKTNHQLIKVPQLTHPNQHHWYGADLHHHGNVLEGVTPPEIAVRAQLATGLDLTFISDHDSTINHKIFADLSAKRGIPFIPSIEVSPSWGHMNPFPVDNSAQLNVDPGTANIHDIMEAMHEMGAEVIPMNHPFNDYGYFTNIAKDAVPGGTTDKFDLMELNTRVDNEPTLKKIHQLWDEGETMYFTAGTDTHDAWNQLTGQIRMMAHVDAEITPLSFAKALNLGKGYATQGPILYPQNIMFGDTVSAGDKWTVNVVAVDGLKEIRMLGKGGETLKTVSLNPDENQETELTLTIPVEAKGWISLEVEDKDGSTAWSNPVWIKSSSSK</sequence>
<dbReference type="SUPFAM" id="SSF49464">
    <property type="entry name" value="Carboxypeptidase regulatory domain-like"/>
    <property type="match status" value="1"/>
</dbReference>
<dbReference type="AlphaFoldDB" id="A0A3M8Q284"/>
<accession>A0A3M8Q284</accession>
<dbReference type="EMBL" id="RIZG01000009">
    <property type="protein sequence ID" value="RNF49070.1"/>
    <property type="molecule type" value="Genomic_DNA"/>
</dbReference>
<evidence type="ECO:0000313" key="2">
    <source>
        <dbReference type="EMBL" id="RNF49070.1"/>
    </source>
</evidence>
<dbReference type="RefSeq" id="WP_123096503.1">
    <property type="nucleotide sequence ID" value="NZ_RIZG01000009.1"/>
</dbReference>
<proteinExistence type="predicted"/>
<dbReference type="InterPro" id="IPR008969">
    <property type="entry name" value="CarboxyPept-like_regulatory"/>
</dbReference>
<dbReference type="Gene3D" id="3.20.20.140">
    <property type="entry name" value="Metal-dependent hydrolases"/>
    <property type="match status" value="1"/>
</dbReference>
<gene>
    <name evidence="2" type="ORF">EBI00_13675</name>
</gene>
<dbReference type="SUPFAM" id="SSF89550">
    <property type="entry name" value="PHP domain-like"/>
    <property type="match status" value="1"/>
</dbReference>
<comment type="caution">
    <text evidence="2">The sequence shown here is derived from an EMBL/GenBank/DDBJ whole genome shotgun (WGS) entry which is preliminary data.</text>
</comment>
<dbReference type="NCBIfam" id="NF038032">
    <property type="entry name" value="CehA_McbA_metalo"/>
    <property type="match status" value="1"/>
</dbReference>
<evidence type="ECO:0000256" key="1">
    <source>
        <dbReference type="SAM" id="SignalP"/>
    </source>
</evidence>
<dbReference type="Gene3D" id="2.60.40.1120">
    <property type="entry name" value="Carboxypeptidase-like, regulatory domain"/>
    <property type="match status" value="1"/>
</dbReference>
<protein>
    <submittedName>
        <fullName evidence="2">Phosphoesterase</fullName>
    </submittedName>
</protein>
<feature type="chain" id="PRO_5018211325" evidence="1">
    <location>
        <begin position="25"/>
        <end position="751"/>
    </location>
</feature>
<dbReference type="Proteomes" id="UP000280507">
    <property type="component" value="Unassembled WGS sequence"/>
</dbReference>
<evidence type="ECO:0000313" key="3">
    <source>
        <dbReference type="Proteomes" id="UP000280507"/>
    </source>
</evidence>
<name>A0A3M8Q284_9GAMM</name>
<dbReference type="InterPro" id="IPR016195">
    <property type="entry name" value="Pol/histidinol_Pase-like"/>
</dbReference>
<organism evidence="2 3">
    <name type="scientific">Marinomonas hwangdonensis</name>
    <dbReference type="NCBI Taxonomy" id="1053647"/>
    <lineage>
        <taxon>Bacteria</taxon>
        <taxon>Pseudomonadati</taxon>
        <taxon>Pseudomonadota</taxon>
        <taxon>Gammaproteobacteria</taxon>
        <taxon>Oceanospirillales</taxon>
        <taxon>Oceanospirillaceae</taxon>
        <taxon>Marinomonas</taxon>
    </lineage>
</organism>
<reference evidence="2 3" key="1">
    <citation type="journal article" date="2012" name="Int. J. Syst. Evol. Microbiol.">
        <title>Marinomonas hwangdonensis sp. nov., isolated from seawater.</title>
        <authorList>
            <person name="Jung Y.T."/>
            <person name="Oh T.K."/>
            <person name="Yoon J.H."/>
        </authorList>
    </citation>
    <scope>NUCLEOTIDE SEQUENCE [LARGE SCALE GENOMIC DNA]</scope>
    <source>
        <strain evidence="2 3">HDW-15</strain>
    </source>
</reference>
<dbReference type="OrthoDB" id="9804333at2"/>
<keyword evidence="3" id="KW-1185">Reference proteome</keyword>
<keyword evidence="1" id="KW-0732">Signal</keyword>
<feature type="signal peptide" evidence="1">
    <location>
        <begin position="1"/>
        <end position="24"/>
    </location>
</feature>